<dbReference type="AlphaFoldDB" id="A0A1Y2F9C3"/>
<name>A0A1Y2F9C3_PROLT</name>
<reference evidence="1 2" key="1">
    <citation type="submission" date="2016-07" db="EMBL/GenBank/DDBJ databases">
        <title>Pervasive Adenine N6-methylation of Active Genes in Fungi.</title>
        <authorList>
            <consortium name="DOE Joint Genome Institute"/>
            <person name="Mondo S.J."/>
            <person name="Dannebaum R.O."/>
            <person name="Kuo R.C."/>
            <person name="Labutti K."/>
            <person name="Haridas S."/>
            <person name="Kuo A."/>
            <person name="Salamov A."/>
            <person name="Ahrendt S.R."/>
            <person name="Lipzen A."/>
            <person name="Sullivan W."/>
            <person name="Andreopoulos W.B."/>
            <person name="Clum A."/>
            <person name="Lindquist E."/>
            <person name="Daum C."/>
            <person name="Ramamoorthy G.K."/>
            <person name="Gryganskyi A."/>
            <person name="Culley D."/>
            <person name="Magnuson J.K."/>
            <person name="James T.Y."/>
            <person name="O'Malley M.A."/>
            <person name="Stajich J.E."/>
            <person name="Spatafora J.W."/>
            <person name="Visel A."/>
            <person name="Grigoriev I.V."/>
        </authorList>
    </citation>
    <scope>NUCLEOTIDE SEQUENCE [LARGE SCALE GENOMIC DNA]</scope>
    <source>
        <strain evidence="1 2">12-1054</strain>
    </source>
</reference>
<protein>
    <submittedName>
        <fullName evidence="1">Uncharacterized protein</fullName>
    </submittedName>
</protein>
<dbReference type="Proteomes" id="UP000193685">
    <property type="component" value="Unassembled WGS sequence"/>
</dbReference>
<dbReference type="RefSeq" id="XP_040724361.1">
    <property type="nucleotide sequence ID" value="XM_040869625.1"/>
</dbReference>
<keyword evidence="2" id="KW-1185">Reference proteome</keyword>
<evidence type="ECO:0000313" key="1">
    <source>
        <dbReference type="EMBL" id="ORY80473.1"/>
    </source>
</evidence>
<comment type="caution">
    <text evidence="1">The sequence shown here is derived from an EMBL/GenBank/DDBJ whole genome shotgun (WGS) entry which is preliminary data.</text>
</comment>
<proteinExistence type="predicted"/>
<sequence>MVTPPEHKAAKYFRITVSATEKEPSGRRLSLPDSLVVIPYRGYLVAAPDGVAARLNDDELWRQAVPFELDEAIQDGDITKKRLSLATTKGKSRSADYPTQKIVIHLGQSHKLAILGLTADTNEVEEDVFSWARTADGELRPAPNGAVEETDLQSMVLACKSSGRYYELLVRDTSAYAAVEKQDVSTDCVAVTLTAEALEDAVLPTYWKSFGSD</sequence>
<gene>
    <name evidence="1" type="ORF">BCR37DRAFT_381148</name>
</gene>
<evidence type="ECO:0000313" key="2">
    <source>
        <dbReference type="Proteomes" id="UP000193685"/>
    </source>
</evidence>
<dbReference type="EMBL" id="MCFI01000013">
    <property type="protein sequence ID" value="ORY80473.1"/>
    <property type="molecule type" value="Genomic_DNA"/>
</dbReference>
<dbReference type="GeneID" id="63786224"/>
<organism evidence="1 2">
    <name type="scientific">Protomyces lactucae-debilis</name>
    <dbReference type="NCBI Taxonomy" id="2754530"/>
    <lineage>
        <taxon>Eukaryota</taxon>
        <taxon>Fungi</taxon>
        <taxon>Dikarya</taxon>
        <taxon>Ascomycota</taxon>
        <taxon>Taphrinomycotina</taxon>
        <taxon>Taphrinomycetes</taxon>
        <taxon>Taphrinales</taxon>
        <taxon>Protomycetaceae</taxon>
        <taxon>Protomyces</taxon>
    </lineage>
</organism>
<accession>A0A1Y2F9C3</accession>